<evidence type="ECO:0000256" key="1">
    <source>
        <dbReference type="SAM" id="MobiDB-lite"/>
    </source>
</evidence>
<protein>
    <recommendedName>
        <fullName evidence="2">KIB1-4 beta-propeller domain-containing protein</fullName>
    </recommendedName>
</protein>
<evidence type="ECO:0000313" key="3">
    <source>
        <dbReference type="EMBL" id="TVU36884.1"/>
    </source>
</evidence>
<comment type="caution">
    <text evidence="3">The sequence shown here is derived from an EMBL/GenBank/DDBJ whole genome shotgun (WGS) entry which is preliminary data.</text>
</comment>
<sequence length="683" mass="74182">MAGWSSLPRDVVLLLADRLIADNDIDCYMHFRAVCRNWRKYTVDPSKEHPQDPRFQPKTWAVLKNYGYLNGNCAISMVAAVGLCLLAGAAYQIEGALDSEVSLNKVELGFPFFPPSSTPLTGEVAVIRQDVARYVPPMAGSGDVPSRSAVAVPPSPSSRLFSSLPPVWLAPISFGCHRTSNHHIKPALAPSPFDQPPLLSPFTVDAASDAEEERVEFNFAVAAGDDVVASGGGAEVVAVDAVAATGEESGDSKEMEKEEKDGAEEVAPPLASLLRPATKFRVLMLKLRKPKGAVAVPPTRTGRRRSRPRSLKMCTGSFRRAAPTLPSCLGAQSLHGIHGLFHSAHTETVKAVAVTTSPTMRLFVSDLWTFVGWADPVGQGFQERRVPHDSFFSSMMEAAGDVYAADRYGSIVSTADEEGSQLGRPSKEMIRMNPTIEAAPSWVENDPCHYLVESAGALFLVSRRRSGENRHFVEVHKADTTGKILEPVTNFGRRAIFVSQVRSFFINAFATIEAGCIYFTVAWLSTPPRPSAPGGLVGVSASSIAGYYCRFIPTFEHEFVNNSGEDELEGFRWDDGSTESYTEATMHCSSKMKRRTTQNLAVNTSSHDFSPKRETIQAATSNNLVVACRVSYDWFDKVDAAAIIGVGLGSVDGEAPKVADEERMVADAPHRLEHLPHSVHPTD</sequence>
<reference evidence="3 4" key="1">
    <citation type="journal article" date="2019" name="Sci. Rep.">
        <title>A high-quality genome of Eragrostis curvula grass provides insights into Poaceae evolution and supports new strategies to enhance forage quality.</title>
        <authorList>
            <person name="Carballo J."/>
            <person name="Santos B.A.C.M."/>
            <person name="Zappacosta D."/>
            <person name="Garbus I."/>
            <person name="Selva J.P."/>
            <person name="Gallo C.A."/>
            <person name="Diaz A."/>
            <person name="Albertini E."/>
            <person name="Caccamo M."/>
            <person name="Echenique V."/>
        </authorList>
    </citation>
    <scope>NUCLEOTIDE SEQUENCE [LARGE SCALE GENOMIC DNA]</scope>
    <source>
        <strain evidence="4">cv. Victoria</strain>
        <tissue evidence="3">Leaf</tissue>
    </source>
</reference>
<accession>A0A5J9VN74</accession>
<dbReference type="PANTHER" id="PTHR33165:SF30">
    <property type="entry name" value="DUF295 DOMAIN-CONTAINING PROTEIN"/>
    <property type="match status" value="1"/>
</dbReference>
<dbReference type="Proteomes" id="UP000324897">
    <property type="component" value="Unassembled WGS sequence"/>
</dbReference>
<feature type="compositionally biased region" description="Basic and acidic residues" evidence="1">
    <location>
        <begin position="250"/>
        <end position="260"/>
    </location>
</feature>
<dbReference type="AlphaFoldDB" id="A0A5J9VN74"/>
<dbReference type="Pfam" id="PF03478">
    <property type="entry name" value="Beta-prop_KIB1-4"/>
    <property type="match status" value="1"/>
</dbReference>
<feature type="non-terminal residue" evidence="3">
    <location>
        <position position="1"/>
    </location>
</feature>
<keyword evidence="4" id="KW-1185">Reference proteome</keyword>
<feature type="domain" description="KIB1-4 beta-propeller" evidence="2">
    <location>
        <begin position="385"/>
        <end position="520"/>
    </location>
</feature>
<dbReference type="InterPro" id="IPR005174">
    <property type="entry name" value="KIB1-4_b-propeller"/>
</dbReference>
<name>A0A5J9VN74_9POAL</name>
<evidence type="ECO:0000313" key="4">
    <source>
        <dbReference type="Proteomes" id="UP000324897"/>
    </source>
</evidence>
<dbReference type="Gramene" id="TVU36884">
    <property type="protein sequence ID" value="TVU36884"/>
    <property type="gene ID" value="EJB05_18837"/>
</dbReference>
<dbReference type="EMBL" id="RWGY01000009">
    <property type="protein sequence ID" value="TVU36884.1"/>
    <property type="molecule type" value="Genomic_DNA"/>
</dbReference>
<proteinExistence type="predicted"/>
<evidence type="ECO:0000259" key="2">
    <source>
        <dbReference type="Pfam" id="PF03478"/>
    </source>
</evidence>
<feature type="region of interest" description="Disordered" evidence="1">
    <location>
        <begin position="244"/>
        <end position="266"/>
    </location>
</feature>
<gene>
    <name evidence="3" type="ORF">EJB05_18837</name>
</gene>
<organism evidence="3 4">
    <name type="scientific">Eragrostis curvula</name>
    <name type="common">weeping love grass</name>
    <dbReference type="NCBI Taxonomy" id="38414"/>
    <lineage>
        <taxon>Eukaryota</taxon>
        <taxon>Viridiplantae</taxon>
        <taxon>Streptophyta</taxon>
        <taxon>Embryophyta</taxon>
        <taxon>Tracheophyta</taxon>
        <taxon>Spermatophyta</taxon>
        <taxon>Magnoliopsida</taxon>
        <taxon>Liliopsida</taxon>
        <taxon>Poales</taxon>
        <taxon>Poaceae</taxon>
        <taxon>PACMAD clade</taxon>
        <taxon>Chloridoideae</taxon>
        <taxon>Eragrostideae</taxon>
        <taxon>Eragrostidinae</taxon>
        <taxon>Eragrostis</taxon>
    </lineage>
</organism>
<dbReference type="PANTHER" id="PTHR33165">
    <property type="entry name" value="F-BOX DOMAIN CONTAINING PROTEIN-LIKE-RELATED"/>
    <property type="match status" value="1"/>
</dbReference>